<feature type="domain" description="Lcl C-terminal" evidence="1">
    <location>
        <begin position="46"/>
        <end position="173"/>
    </location>
</feature>
<dbReference type="Pfam" id="PF07603">
    <property type="entry name" value="Lcl_C"/>
    <property type="match status" value="1"/>
</dbReference>
<sequence length="363" mass="38985">MSDFMSKVAVPFLLSVLPICGNAQICQVENILSTTPDSQFIDNNNGTVTDINSELMWKKCTEGQHGDDCNSGVAQTYKWEVAQEQIDIANRVSFAGYTNWRLPNIKELSSIVERQCYEPAINLRRFPNTPSALFLSSSPFDFEGNNAWGLYFPSGSASWFQYTFHEGYMRLVRDDATVTITKVDSVGPSILVRNLPTEVSVTGYLPVGTVFAIENVVCNGDYSQVGSGWVSVSQTCTAQPGTPSTVHVVVKDAEGGNVLPNGNISLEVADSAVYGTGVYDSSDGSLTKNVPAKVEIHGGNLPATVVFAIADVVCKGDYSRTSTTVSQTCTAQPGTPSTVRLVVKDAPNGNIIPSGDVFSFSVK</sequence>
<reference evidence="2" key="1">
    <citation type="journal article" date="2022" name="Microorganisms">
        <title>Two New Species of Filamentous Sulfur Bacteria of the Genus Thiothrix, Thiothrix winogradskyi sp. nov. and 'Candidatus Thiothrix sulfatifontis' sp. nov.</title>
        <authorList>
            <person name="Ravin N.V."/>
            <person name="Rossetti S."/>
            <person name="Beletsky A.V."/>
            <person name="Kadnikov V.V."/>
            <person name="Rudenko T.S."/>
            <person name="Smolyakov D.D."/>
            <person name="Moskvitina M.I."/>
            <person name="Gureeva M.V."/>
            <person name="Mardanov A.V."/>
            <person name="Grabovich M.Y."/>
        </authorList>
    </citation>
    <scope>NUCLEOTIDE SEQUENCE</scope>
    <source>
        <strain evidence="2">CT3</strain>
    </source>
</reference>
<dbReference type="RefSeq" id="WP_236501062.1">
    <property type="nucleotide sequence ID" value="NZ_CP091244.1"/>
</dbReference>
<accession>A0ABY3T4S4</accession>
<name>A0ABY3T4S4_9GAMM</name>
<evidence type="ECO:0000259" key="1">
    <source>
        <dbReference type="Pfam" id="PF07603"/>
    </source>
</evidence>
<dbReference type="Proteomes" id="UP001054801">
    <property type="component" value="Chromosome"/>
</dbReference>
<evidence type="ECO:0000313" key="3">
    <source>
        <dbReference type="Proteomes" id="UP001054801"/>
    </source>
</evidence>
<keyword evidence="3" id="KW-1185">Reference proteome</keyword>
<dbReference type="PANTHER" id="PTHR35812:SF1">
    <property type="entry name" value="LIPOPROTEIN"/>
    <property type="match status" value="1"/>
</dbReference>
<gene>
    <name evidence="2" type="ORF">L2Y54_06830</name>
</gene>
<dbReference type="InterPro" id="IPR011460">
    <property type="entry name" value="Lcl_C"/>
</dbReference>
<proteinExistence type="predicted"/>
<dbReference type="PANTHER" id="PTHR35812">
    <property type="entry name" value="LIPOPROTEIN"/>
    <property type="match status" value="1"/>
</dbReference>
<protein>
    <submittedName>
        <fullName evidence="2">DUF1566 domain-containing protein</fullName>
    </submittedName>
</protein>
<organism evidence="2 3">
    <name type="scientific">Thiothrix winogradskyi</name>
    <dbReference type="NCBI Taxonomy" id="96472"/>
    <lineage>
        <taxon>Bacteria</taxon>
        <taxon>Pseudomonadati</taxon>
        <taxon>Pseudomonadota</taxon>
        <taxon>Gammaproteobacteria</taxon>
        <taxon>Thiotrichales</taxon>
        <taxon>Thiotrichaceae</taxon>
        <taxon>Thiothrix</taxon>
    </lineage>
</organism>
<dbReference type="EMBL" id="CP091244">
    <property type="protein sequence ID" value="UJS25751.1"/>
    <property type="molecule type" value="Genomic_DNA"/>
</dbReference>
<evidence type="ECO:0000313" key="2">
    <source>
        <dbReference type="EMBL" id="UJS25751.1"/>
    </source>
</evidence>